<evidence type="ECO:0000313" key="2">
    <source>
        <dbReference type="EMBL" id="MFA3837520.1"/>
    </source>
</evidence>
<gene>
    <name evidence="2" type="ORF">ACEG43_15240</name>
</gene>
<reference evidence="2 3" key="1">
    <citation type="submission" date="2024-08" db="EMBL/GenBank/DDBJ databases">
        <title>Genome sequence of Streptomyces aureus CACIA-1.46HGO.</title>
        <authorList>
            <person name="Evangelista-Martinez Z."/>
        </authorList>
    </citation>
    <scope>NUCLEOTIDE SEQUENCE [LARGE SCALE GENOMIC DNA]</scope>
    <source>
        <strain evidence="2 3">CACIA-1.46HGO</strain>
    </source>
</reference>
<sequence>MSTHASPAGAGRRTARRPALTRALLILIALLGMAFASAVPCAEAAAGHAASSSTQPGELHQDAPDTALRLPTAHATRLPAECATPVPRARRSAPFARPRAPRATLNSLNVLRCVVLRC</sequence>
<evidence type="ECO:0000256" key="1">
    <source>
        <dbReference type="SAM" id="MobiDB-lite"/>
    </source>
</evidence>
<comment type="caution">
    <text evidence="2">The sequence shown here is derived from an EMBL/GenBank/DDBJ whole genome shotgun (WGS) entry which is preliminary data.</text>
</comment>
<proteinExistence type="predicted"/>
<dbReference type="RefSeq" id="WP_372562901.1">
    <property type="nucleotide sequence ID" value="NZ_JBGOSP010000006.1"/>
</dbReference>
<dbReference type="Proteomes" id="UP001571476">
    <property type="component" value="Unassembled WGS sequence"/>
</dbReference>
<name>A0ABV4SGF1_9ACTN</name>
<protein>
    <recommendedName>
        <fullName evidence="4">Secreted protein</fullName>
    </recommendedName>
</protein>
<evidence type="ECO:0000313" key="3">
    <source>
        <dbReference type="Proteomes" id="UP001571476"/>
    </source>
</evidence>
<keyword evidence="3" id="KW-1185">Reference proteome</keyword>
<evidence type="ECO:0008006" key="4">
    <source>
        <dbReference type="Google" id="ProtNLM"/>
    </source>
</evidence>
<dbReference type="EMBL" id="JBGOSP010000006">
    <property type="protein sequence ID" value="MFA3837520.1"/>
    <property type="molecule type" value="Genomic_DNA"/>
</dbReference>
<accession>A0ABV4SGF1</accession>
<organism evidence="2 3">
    <name type="scientific">Streptomyces aureus</name>
    <dbReference type="NCBI Taxonomy" id="193461"/>
    <lineage>
        <taxon>Bacteria</taxon>
        <taxon>Bacillati</taxon>
        <taxon>Actinomycetota</taxon>
        <taxon>Actinomycetes</taxon>
        <taxon>Kitasatosporales</taxon>
        <taxon>Streptomycetaceae</taxon>
        <taxon>Streptomyces</taxon>
    </lineage>
</organism>
<feature type="region of interest" description="Disordered" evidence="1">
    <location>
        <begin position="46"/>
        <end position="66"/>
    </location>
</feature>